<evidence type="ECO:0000256" key="7">
    <source>
        <dbReference type="RuleBase" id="RU361183"/>
    </source>
</evidence>
<feature type="binding site" evidence="6">
    <location>
        <position position="164"/>
    </location>
    <ligand>
        <name>Zn(2+)</name>
        <dbReference type="ChEBI" id="CHEBI:29105"/>
        <note>catalytic</note>
    </ligand>
</feature>
<feature type="binding site" evidence="6">
    <location>
        <position position="170"/>
    </location>
    <ligand>
        <name>Zn(2+)</name>
        <dbReference type="ChEBI" id="CHEBI:29105"/>
        <note>catalytic</note>
    </ligand>
</feature>
<evidence type="ECO:0000256" key="3">
    <source>
        <dbReference type="ARBA" id="ARBA00022801"/>
    </source>
</evidence>
<evidence type="ECO:0000256" key="4">
    <source>
        <dbReference type="ARBA" id="ARBA00022833"/>
    </source>
</evidence>
<evidence type="ECO:0000313" key="10">
    <source>
        <dbReference type="EMBL" id="CAF1368410.1"/>
    </source>
</evidence>
<dbReference type="InterPro" id="IPR034035">
    <property type="entry name" value="Astacin-like_dom"/>
</dbReference>
<evidence type="ECO:0000256" key="1">
    <source>
        <dbReference type="ARBA" id="ARBA00022670"/>
    </source>
</evidence>
<keyword evidence="4 6" id="KW-0862">Zinc</keyword>
<feature type="binding site" evidence="6">
    <location>
        <position position="160"/>
    </location>
    <ligand>
        <name>Zn(2+)</name>
        <dbReference type="ChEBI" id="CHEBI:29105"/>
        <note>catalytic</note>
    </ligand>
</feature>
<dbReference type="EC" id="3.4.24.-" evidence="7"/>
<dbReference type="Pfam" id="PF01400">
    <property type="entry name" value="Astacin"/>
    <property type="match status" value="1"/>
</dbReference>
<dbReference type="GO" id="GO:0004222">
    <property type="term" value="F:metalloendopeptidase activity"/>
    <property type="evidence" value="ECO:0007669"/>
    <property type="project" value="UniProtKB-UniRule"/>
</dbReference>
<proteinExistence type="predicted"/>
<sequence length="493" mass="54812">MLTPVLVALTTVIIVANARTLPVVEISKEDSSVEKHNFEVNPDAYEGDILLPKLRGRGVAKIGNSVRWPNGIMPYEFAAGYTDTLQAEVVSRMRKLESLTAINNVRCIQFRPRISSDLYYLTIRNGAGCSSYVGQNPGVAMERTVSLKYPGCFDDGRTMHEFMHALGFYHEQSRPDRDSYVKVNWQNIQSDMAFNFDKYDNTVVNTLNTPYDYASIMHYEKTAFSINYLPAIEPTQTNKKIGQRYKLSPIDIQEIRQFYNCSANGVLLPTTIIPTTTIAPSLNPSYYSSEFTINHPMFARNGSFGTNYYYETLRLTIPASGSYTFQCTSYIDSFASLYYTNFNPSSPATNLFLSYDDANADNWEFKFTINFPSDYTMDFVVTTYSPSVTGPFQIVATGPNKATLVRTSSIGNPSITSTTTTTTTTTTRSTTTTTRSTTTTTRSTTTTTRSTTTTTRSTTTTTRSTTTTTRSTTTTTRSTTTIPTTTPTVAAGK</sequence>
<feature type="compositionally biased region" description="Low complexity" evidence="8">
    <location>
        <begin position="414"/>
        <end position="493"/>
    </location>
</feature>
<dbReference type="PROSITE" id="PS51864">
    <property type="entry name" value="ASTACIN"/>
    <property type="match status" value="1"/>
</dbReference>
<keyword evidence="2 6" id="KW-0479">Metal-binding</keyword>
<feature type="signal peptide" evidence="7">
    <location>
        <begin position="1"/>
        <end position="18"/>
    </location>
</feature>
<protein>
    <recommendedName>
        <fullName evidence="7">Metalloendopeptidase</fullName>
        <ecNumber evidence="7">3.4.24.-</ecNumber>
    </recommendedName>
</protein>
<dbReference type="SMART" id="SM00235">
    <property type="entry name" value="ZnMc"/>
    <property type="match status" value="1"/>
</dbReference>
<evidence type="ECO:0000256" key="6">
    <source>
        <dbReference type="PROSITE-ProRule" id="PRU01211"/>
    </source>
</evidence>
<dbReference type="CDD" id="cd04280">
    <property type="entry name" value="ZnMc_astacin_like"/>
    <property type="match status" value="1"/>
</dbReference>
<evidence type="ECO:0000256" key="8">
    <source>
        <dbReference type="SAM" id="MobiDB-lite"/>
    </source>
</evidence>
<dbReference type="Proteomes" id="UP000663864">
    <property type="component" value="Unassembled WGS sequence"/>
</dbReference>
<reference evidence="10" key="1">
    <citation type="submission" date="2021-02" db="EMBL/GenBank/DDBJ databases">
        <authorList>
            <person name="Nowell W R."/>
        </authorList>
    </citation>
    <scope>NUCLEOTIDE SEQUENCE</scope>
</reference>
<feature type="chain" id="PRO_5033103792" description="Metalloendopeptidase" evidence="7">
    <location>
        <begin position="19"/>
        <end position="493"/>
    </location>
</feature>
<dbReference type="PANTHER" id="PTHR10127">
    <property type="entry name" value="DISCOIDIN, CUB, EGF, LAMININ , AND ZINC METALLOPROTEASE DOMAIN CONTAINING"/>
    <property type="match status" value="1"/>
</dbReference>
<dbReference type="SUPFAM" id="SSF55486">
    <property type="entry name" value="Metalloproteases ('zincins'), catalytic domain"/>
    <property type="match status" value="1"/>
</dbReference>
<feature type="active site" evidence="6">
    <location>
        <position position="161"/>
    </location>
</feature>
<keyword evidence="3 6" id="KW-0378">Hydrolase</keyword>
<dbReference type="PANTHER" id="PTHR10127:SF780">
    <property type="entry name" value="METALLOENDOPEPTIDASE"/>
    <property type="match status" value="1"/>
</dbReference>
<dbReference type="Gene3D" id="3.40.390.10">
    <property type="entry name" value="Collagenase (Catalytic Domain)"/>
    <property type="match status" value="1"/>
</dbReference>
<comment type="caution">
    <text evidence="6">Lacks conserved residue(s) required for the propagation of feature annotation.</text>
</comment>
<keyword evidence="5 6" id="KW-0482">Metalloprotease</keyword>
<evidence type="ECO:0000256" key="5">
    <source>
        <dbReference type="ARBA" id="ARBA00023049"/>
    </source>
</evidence>
<feature type="domain" description="Peptidase M12A" evidence="9">
    <location>
        <begin position="57"/>
        <end position="262"/>
    </location>
</feature>
<dbReference type="AlphaFoldDB" id="A0A815IGG9"/>
<comment type="cofactor">
    <cofactor evidence="6 7">
        <name>Zn(2+)</name>
        <dbReference type="ChEBI" id="CHEBI:29105"/>
    </cofactor>
    <text evidence="6 7">Binds 1 zinc ion per subunit.</text>
</comment>
<dbReference type="EMBL" id="CAJNOT010003167">
    <property type="protein sequence ID" value="CAF1368410.1"/>
    <property type="molecule type" value="Genomic_DNA"/>
</dbReference>
<accession>A0A815IGG9</accession>
<dbReference type="InterPro" id="IPR024079">
    <property type="entry name" value="MetalloPept_cat_dom_sf"/>
</dbReference>
<name>A0A815IGG9_9BILA</name>
<evidence type="ECO:0000313" key="11">
    <source>
        <dbReference type="Proteomes" id="UP000663864"/>
    </source>
</evidence>
<dbReference type="InterPro" id="IPR006026">
    <property type="entry name" value="Peptidase_Metallo"/>
</dbReference>
<feature type="region of interest" description="Disordered" evidence="8">
    <location>
        <begin position="407"/>
        <end position="493"/>
    </location>
</feature>
<comment type="caution">
    <text evidence="10">The sequence shown here is derived from an EMBL/GenBank/DDBJ whole genome shotgun (WGS) entry which is preliminary data.</text>
</comment>
<dbReference type="PRINTS" id="PR00480">
    <property type="entry name" value="ASTACIN"/>
</dbReference>
<dbReference type="InterPro" id="IPR001506">
    <property type="entry name" value="Peptidase_M12A"/>
</dbReference>
<evidence type="ECO:0000259" key="9">
    <source>
        <dbReference type="PROSITE" id="PS51864"/>
    </source>
</evidence>
<dbReference type="GO" id="GO:0006508">
    <property type="term" value="P:proteolysis"/>
    <property type="evidence" value="ECO:0007669"/>
    <property type="project" value="UniProtKB-KW"/>
</dbReference>
<dbReference type="GO" id="GO:0008270">
    <property type="term" value="F:zinc ion binding"/>
    <property type="evidence" value="ECO:0007669"/>
    <property type="project" value="UniProtKB-UniRule"/>
</dbReference>
<organism evidence="10 11">
    <name type="scientific">Rotaria sordida</name>
    <dbReference type="NCBI Taxonomy" id="392033"/>
    <lineage>
        <taxon>Eukaryota</taxon>
        <taxon>Metazoa</taxon>
        <taxon>Spiralia</taxon>
        <taxon>Gnathifera</taxon>
        <taxon>Rotifera</taxon>
        <taxon>Eurotatoria</taxon>
        <taxon>Bdelloidea</taxon>
        <taxon>Philodinida</taxon>
        <taxon>Philodinidae</taxon>
        <taxon>Rotaria</taxon>
    </lineage>
</organism>
<evidence type="ECO:0000256" key="2">
    <source>
        <dbReference type="ARBA" id="ARBA00022723"/>
    </source>
</evidence>
<gene>
    <name evidence="10" type="ORF">ZHD862_LOCUS31458</name>
</gene>
<keyword evidence="1 6" id="KW-0645">Protease</keyword>
<keyword evidence="7" id="KW-0732">Signal</keyword>